<dbReference type="AlphaFoldDB" id="A0A518HLW8"/>
<dbReference type="RefSeq" id="WP_145385457.1">
    <property type="nucleotide sequence ID" value="NZ_CP037423.1"/>
</dbReference>
<sequence precursor="true">MKRFILSACLLALALPATSFAHKVWLRPSQTVFSGPEPWVTVDAAVSNDLFYFNHFPLRLDGLEIVAPDGNTVEAQNQSVGKYRSVFDLPLTQQGTYRIAVVHRGAFASFESEGQRRRWRGSAEALQTEIPAGATNVRVTESLGRVETFVTNGAPTLESLEPTGEGIELIPLTHPNDLYSGETAKFRFLVNGKPVPEMEISVVRGETRYRNSQDELHVVTDGNGEFSVTWPEPGMYWLQTSAEDKQTKIPEAQSRRMSYAGTLEVLPQ</sequence>
<proteinExistence type="predicted"/>
<gene>
    <name evidence="2" type="ORF">Enr13x_16220</name>
</gene>
<dbReference type="Pfam" id="PF10670">
    <property type="entry name" value="DUF4198"/>
    <property type="match status" value="1"/>
</dbReference>
<keyword evidence="2" id="KW-0812">Transmembrane</keyword>
<accession>A0A518HLW8</accession>
<dbReference type="Proteomes" id="UP000319004">
    <property type="component" value="Chromosome"/>
</dbReference>
<evidence type="ECO:0000256" key="1">
    <source>
        <dbReference type="SAM" id="SignalP"/>
    </source>
</evidence>
<evidence type="ECO:0000313" key="2">
    <source>
        <dbReference type="EMBL" id="QDV41779.1"/>
    </source>
</evidence>
<name>A0A518HLW8_9BACT</name>
<protein>
    <submittedName>
        <fullName evidence="2">Nickel uptake substrate-specific transmembrane region</fullName>
    </submittedName>
</protein>
<keyword evidence="1" id="KW-0732">Signal</keyword>
<keyword evidence="2" id="KW-0472">Membrane</keyword>
<evidence type="ECO:0000313" key="3">
    <source>
        <dbReference type="Proteomes" id="UP000319004"/>
    </source>
</evidence>
<dbReference type="SUPFAM" id="SSF49464">
    <property type="entry name" value="Carboxypeptidase regulatory domain-like"/>
    <property type="match status" value="1"/>
</dbReference>
<dbReference type="InterPro" id="IPR019613">
    <property type="entry name" value="DUF4198"/>
</dbReference>
<feature type="signal peptide" evidence="1">
    <location>
        <begin position="1"/>
        <end position="21"/>
    </location>
</feature>
<keyword evidence="3" id="KW-1185">Reference proteome</keyword>
<feature type="chain" id="PRO_5021708151" evidence="1">
    <location>
        <begin position="22"/>
        <end position="268"/>
    </location>
</feature>
<dbReference type="InterPro" id="IPR008969">
    <property type="entry name" value="CarboxyPept-like_regulatory"/>
</dbReference>
<reference evidence="2 3" key="1">
    <citation type="submission" date="2019-03" db="EMBL/GenBank/DDBJ databases">
        <title>Deep-cultivation of Planctomycetes and their phenomic and genomic characterization uncovers novel biology.</title>
        <authorList>
            <person name="Wiegand S."/>
            <person name="Jogler M."/>
            <person name="Boedeker C."/>
            <person name="Pinto D."/>
            <person name="Vollmers J."/>
            <person name="Rivas-Marin E."/>
            <person name="Kohn T."/>
            <person name="Peeters S.H."/>
            <person name="Heuer A."/>
            <person name="Rast P."/>
            <person name="Oberbeckmann S."/>
            <person name="Bunk B."/>
            <person name="Jeske O."/>
            <person name="Meyerdierks A."/>
            <person name="Storesund J.E."/>
            <person name="Kallscheuer N."/>
            <person name="Luecker S."/>
            <person name="Lage O.M."/>
            <person name="Pohl T."/>
            <person name="Merkel B.J."/>
            <person name="Hornburger P."/>
            <person name="Mueller R.-W."/>
            <person name="Bruemmer F."/>
            <person name="Labrenz M."/>
            <person name="Spormann A.M."/>
            <person name="Op den Camp H."/>
            <person name="Overmann J."/>
            <person name="Amann R."/>
            <person name="Jetten M.S.M."/>
            <person name="Mascher T."/>
            <person name="Medema M.H."/>
            <person name="Devos D.P."/>
            <person name="Kaster A.-K."/>
            <person name="Ovreas L."/>
            <person name="Rohde M."/>
            <person name="Galperin M.Y."/>
            <person name="Jogler C."/>
        </authorList>
    </citation>
    <scope>NUCLEOTIDE SEQUENCE [LARGE SCALE GENOMIC DNA]</scope>
    <source>
        <strain evidence="2 3">Enr13</strain>
    </source>
</reference>
<organism evidence="2 3">
    <name type="scientific">Stieleria neptunia</name>
    <dbReference type="NCBI Taxonomy" id="2527979"/>
    <lineage>
        <taxon>Bacteria</taxon>
        <taxon>Pseudomonadati</taxon>
        <taxon>Planctomycetota</taxon>
        <taxon>Planctomycetia</taxon>
        <taxon>Pirellulales</taxon>
        <taxon>Pirellulaceae</taxon>
        <taxon>Stieleria</taxon>
    </lineage>
</organism>
<dbReference type="KEGG" id="snep:Enr13x_16220"/>
<dbReference type="OrthoDB" id="5943at2"/>
<dbReference type="EMBL" id="CP037423">
    <property type="protein sequence ID" value="QDV41779.1"/>
    <property type="molecule type" value="Genomic_DNA"/>
</dbReference>